<evidence type="ECO:0000256" key="2">
    <source>
        <dbReference type="ARBA" id="ARBA00023136"/>
    </source>
</evidence>
<accession>A0A1I7XEQ3</accession>
<keyword evidence="5" id="KW-1133">Transmembrane helix</keyword>
<reference evidence="8" key="1">
    <citation type="submission" date="2016-11" db="UniProtKB">
        <authorList>
            <consortium name="WormBaseParasite"/>
        </authorList>
    </citation>
    <scope>IDENTIFICATION</scope>
</reference>
<dbReference type="InterPro" id="IPR000436">
    <property type="entry name" value="Sushi_SCR_CCP_dom"/>
</dbReference>
<organism evidence="7 8">
    <name type="scientific">Heterorhabditis bacteriophora</name>
    <name type="common">Entomopathogenic nematode worm</name>
    <dbReference type="NCBI Taxonomy" id="37862"/>
    <lineage>
        <taxon>Eukaryota</taxon>
        <taxon>Metazoa</taxon>
        <taxon>Ecdysozoa</taxon>
        <taxon>Nematoda</taxon>
        <taxon>Chromadorea</taxon>
        <taxon>Rhabditida</taxon>
        <taxon>Rhabditina</taxon>
        <taxon>Rhabditomorpha</taxon>
        <taxon>Strongyloidea</taxon>
        <taxon>Heterorhabditidae</taxon>
        <taxon>Heterorhabditis</taxon>
    </lineage>
</organism>
<keyword evidence="7" id="KW-1185">Reference proteome</keyword>
<dbReference type="SUPFAM" id="SSF57535">
    <property type="entry name" value="Complement control module/SCR domain"/>
    <property type="match status" value="1"/>
</dbReference>
<dbReference type="PANTHER" id="PTHR13802">
    <property type="entry name" value="MUCIN 4-RELATED"/>
    <property type="match status" value="1"/>
</dbReference>
<evidence type="ECO:0000313" key="8">
    <source>
        <dbReference type="WBParaSite" id="Hba_16014"/>
    </source>
</evidence>
<dbReference type="Pfam" id="PF00084">
    <property type="entry name" value="Sushi"/>
    <property type="match status" value="1"/>
</dbReference>
<dbReference type="PANTHER" id="PTHR13802:SF52">
    <property type="entry name" value="MUCIN-4"/>
    <property type="match status" value="1"/>
</dbReference>
<dbReference type="PROSITE" id="PS50923">
    <property type="entry name" value="SUSHI"/>
    <property type="match status" value="1"/>
</dbReference>
<evidence type="ECO:0000256" key="3">
    <source>
        <dbReference type="ARBA" id="ARBA00023157"/>
    </source>
</evidence>
<name>A0A1I7XEQ3_HETBA</name>
<dbReference type="GO" id="GO:0016020">
    <property type="term" value="C:membrane"/>
    <property type="evidence" value="ECO:0007669"/>
    <property type="project" value="UniProtKB-SubCell"/>
</dbReference>
<dbReference type="Proteomes" id="UP000095283">
    <property type="component" value="Unplaced"/>
</dbReference>
<keyword evidence="4" id="KW-0768">Sushi</keyword>
<feature type="transmembrane region" description="Helical" evidence="5">
    <location>
        <begin position="303"/>
        <end position="326"/>
    </location>
</feature>
<proteinExistence type="predicted"/>
<dbReference type="AlphaFoldDB" id="A0A1I7XEQ3"/>
<dbReference type="InterPro" id="IPR035976">
    <property type="entry name" value="Sushi/SCR/CCP_sf"/>
</dbReference>
<comment type="subcellular location">
    <subcellularLocation>
        <location evidence="1">Membrane</location>
    </subcellularLocation>
</comment>
<dbReference type="Pfam" id="PF23263">
    <property type="entry name" value="C8-3_MUC4"/>
    <property type="match status" value="1"/>
</dbReference>
<dbReference type="InterPro" id="IPR056619">
    <property type="entry name" value="C8-3_MUC4"/>
</dbReference>
<sequence length="407" mass="46864">MNQSEIDIMFTTGVGIRVEESHGLLNVIVSLPQTYNETDVRAWDYTEEPYFWETTTVRPIFGFNKCATYYRTVGLLGTLNGDAWDDLTTPNCNEIRTVYPQTEADSRNIYFEFGEKCEVILQPKNDVNVIFKLIPGRLDQNLHIPSLFQSEHKPIYDPLSFADIRYMPVFDPWLRSNYTNWEDLVFSKEEVKVMCQGVPACEFDFMLSGRREDALETLAFEKKFNNIKKGEIMLQSCGPLTKNKGVIKYPPGNNYLHGVTVTFTCRPEYFLHGDQQRTCINGSWTPGWWPWCRERTEETALKWMTGILSSTAIVLAIVFIFIWCSIEGRRRQKEFIKRRKYGKPASSFRPSTGVSPHSILQEPSTICATIMPPDSHSLQSPNDNLIRPKIALRFNGENSGRCVQRND</sequence>
<evidence type="ECO:0000256" key="1">
    <source>
        <dbReference type="ARBA" id="ARBA00004370"/>
    </source>
</evidence>
<protein>
    <submittedName>
        <fullName evidence="8">Sushi domain-containing protein</fullName>
    </submittedName>
</protein>
<evidence type="ECO:0000313" key="7">
    <source>
        <dbReference type="Proteomes" id="UP000095283"/>
    </source>
</evidence>
<feature type="domain" description="Sushi" evidence="6">
    <location>
        <begin position="235"/>
        <end position="294"/>
    </location>
</feature>
<keyword evidence="5" id="KW-0812">Transmembrane</keyword>
<dbReference type="Gene3D" id="2.10.70.10">
    <property type="entry name" value="Complement Module, domain 1"/>
    <property type="match status" value="1"/>
</dbReference>
<dbReference type="SMART" id="SM00032">
    <property type="entry name" value="CCP"/>
    <property type="match status" value="1"/>
</dbReference>
<evidence type="ECO:0000256" key="5">
    <source>
        <dbReference type="SAM" id="Phobius"/>
    </source>
</evidence>
<dbReference type="WBParaSite" id="Hba_16014">
    <property type="protein sequence ID" value="Hba_16014"/>
    <property type="gene ID" value="Hba_16014"/>
</dbReference>
<dbReference type="CDD" id="cd00033">
    <property type="entry name" value="CCP"/>
    <property type="match status" value="1"/>
</dbReference>
<feature type="disulfide bond" evidence="4">
    <location>
        <begin position="265"/>
        <end position="292"/>
    </location>
</feature>
<dbReference type="InterPro" id="IPR051495">
    <property type="entry name" value="Epithelial_Barrier/Signaling"/>
</dbReference>
<evidence type="ECO:0000256" key="4">
    <source>
        <dbReference type="PROSITE-ProRule" id="PRU00302"/>
    </source>
</evidence>
<evidence type="ECO:0000259" key="6">
    <source>
        <dbReference type="PROSITE" id="PS50923"/>
    </source>
</evidence>
<keyword evidence="2 5" id="KW-0472">Membrane</keyword>
<keyword evidence="3 4" id="KW-1015">Disulfide bond</keyword>
<comment type="caution">
    <text evidence="4">Lacks conserved residue(s) required for the propagation of feature annotation.</text>
</comment>